<dbReference type="InterPro" id="IPR011006">
    <property type="entry name" value="CheY-like_superfamily"/>
</dbReference>
<name>A0A9D2MAW3_9FIRM</name>
<reference evidence="10" key="1">
    <citation type="journal article" date="2021" name="PeerJ">
        <title>Extensive microbial diversity within the chicken gut microbiome revealed by metagenomics and culture.</title>
        <authorList>
            <person name="Gilroy R."/>
            <person name="Ravi A."/>
            <person name="Getino M."/>
            <person name="Pursley I."/>
            <person name="Horton D.L."/>
            <person name="Alikhan N.F."/>
            <person name="Baker D."/>
            <person name="Gharbi K."/>
            <person name="Hall N."/>
            <person name="Watson M."/>
            <person name="Adriaenssens E.M."/>
            <person name="Foster-Nyarko E."/>
            <person name="Jarju S."/>
            <person name="Secka A."/>
            <person name="Antonio M."/>
            <person name="Oren A."/>
            <person name="Chaudhuri R.R."/>
            <person name="La Ragione R."/>
            <person name="Hildebrand F."/>
            <person name="Pallen M.J."/>
        </authorList>
    </citation>
    <scope>NUCLEOTIDE SEQUENCE</scope>
    <source>
        <strain evidence="10">CHK189-11263</strain>
    </source>
</reference>
<dbReference type="SUPFAM" id="SSF46894">
    <property type="entry name" value="C-terminal effector domain of the bipartite response regulators"/>
    <property type="match status" value="1"/>
</dbReference>
<evidence type="ECO:0000256" key="1">
    <source>
        <dbReference type="ARBA" id="ARBA00018672"/>
    </source>
</evidence>
<dbReference type="InterPro" id="IPR001789">
    <property type="entry name" value="Sig_transdc_resp-reg_receiver"/>
</dbReference>
<dbReference type="Proteomes" id="UP000824208">
    <property type="component" value="Unassembled WGS sequence"/>
</dbReference>
<dbReference type="SMART" id="SM00448">
    <property type="entry name" value="REC"/>
    <property type="match status" value="1"/>
</dbReference>
<dbReference type="PANTHER" id="PTHR48111">
    <property type="entry name" value="REGULATOR OF RPOS"/>
    <property type="match status" value="1"/>
</dbReference>
<comment type="caution">
    <text evidence="10">The sequence shown here is derived from an EMBL/GenBank/DDBJ whole genome shotgun (WGS) entry which is preliminary data.</text>
</comment>
<feature type="modified residue" description="4-aspartylphosphate" evidence="8">
    <location>
        <position position="80"/>
    </location>
</feature>
<evidence type="ECO:0000313" key="10">
    <source>
        <dbReference type="EMBL" id="HJB57257.1"/>
    </source>
</evidence>
<evidence type="ECO:0000313" key="11">
    <source>
        <dbReference type="Proteomes" id="UP000824208"/>
    </source>
</evidence>
<gene>
    <name evidence="10" type="ORF">H9714_06880</name>
</gene>
<evidence type="ECO:0000256" key="4">
    <source>
        <dbReference type="ARBA" id="ARBA00023015"/>
    </source>
</evidence>
<feature type="domain" description="Response regulatory" evidence="9">
    <location>
        <begin position="28"/>
        <end position="147"/>
    </location>
</feature>
<dbReference type="GO" id="GO:0005829">
    <property type="term" value="C:cytosol"/>
    <property type="evidence" value="ECO:0007669"/>
    <property type="project" value="TreeGrafter"/>
</dbReference>
<keyword evidence="5" id="KW-0238">DNA-binding</keyword>
<dbReference type="EMBL" id="DWYC01000057">
    <property type="protein sequence ID" value="HJB57257.1"/>
    <property type="molecule type" value="Genomic_DNA"/>
</dbReference>
<dbReference type="SUPFAM" id="SSF52172">
    <property type="entry name" value="CheY-like"/>
    <property type="match status" value="1"/>
</dbReference>
<evidence type="ECO:0000256" key="7">
    <source>
        <dbReference type="ARBA" id="ARBA00024867"/>
    </source>
</evidence>
<proteinExistence type="predicted"/>
<organism evidence="10 11">
    <name type="scientific">Candidatus Flavonifractor intestinipullorum</name>
    <dbReference type="NCBI Taxonomy" id="2838587"/>
    <lineage>
        <taxon>Bacteria</taxon>
        <taxon>Bacillati</taxon>
        <taxon>Bacillota</taxon>
        <taxon>Clostridia</taxon>
        <taxon>Eubacteriales</taxon>
        <taxon>Oscillospiraceae</taxon>
        <taxon>Flavonifractor</taxon>
    </lineage>
</organism>
<evidence type="ECO:0000259" key="9">
    <source>
        <dbReference type="PROSITE" id="PS50110"/>
    </source>
</evidence>
<reference evidence="10" key="2">
    <citation type="submission" date="2021-04" db="EMBL/GenBank/DDBJ databases">
        <authorList>
            <person name="Gilroy R."/>
        </authorList>
    </citation>
    <scope>NUCLEOTIDE SEQUENCE</scope>
    <source>
        <strain evidence="10">CHK189-11263</strain>
    </source>
</reference>
<dbReference type="PROSITE" id="PS50110">
    <property type="entry name" value="RESPONSE_REGULATORY"/>
    <property type="match status" value="1"/>
</dbReference>
<accession>A0A9D2MAW3</accession>
<dbReference type="GO" id="GO:0000156">
    <property type="term" value="F:phosphorelay response regulator activity"/>
    <property type="evidence" value="ECO:0007669"/>
    <property type="project" value="TreeGrafter"/>
</dbReference>
<keyword evidence="6" id="KW-0804">Transcription</keyword>
<evidence type="ECO:0000256" key="3">
    <source>
        <dbReference type="ARBA" id="ARBA00023012"/>
    </source>
</evidence>
<dbReference type="PANTHER" id="PTHR48111:SF1">
    <property type="entry name" value="TWO-COMPONENT RESPONSE REGULATOR ORR33"/>
    <property type="match status" value="1"/>
</dbReference>
<dbReference type="GO" id="GO:0000976">
    <property type="term" value="F:transcription cis-regulatory region binding"/>
    <property type="evidence" value="ECO:0007669"/>
    <property type="project" value="TreeGrafter"/>
</dbReference>
<dbReference type="InterPro" id="IPR016032">
    <property type="entry name" value="Sig_transdc_resp-reg_C-effctor"/>
</dbReference>
<evidence type="ECO:0000256" key="6">
    <source>
        <dbReference type="ARBA" id="ARBA00023163"/>
    </source>
</evidence>
<sequence length="265" mass="29518">MTTLQTRLPPQALRNQMEVDDVADGGIHILLVENDAGTRKLLRDGLESLSSLPLYIDEAADGREGLEAIRTRNPDLVLLDLVMPRMSGLGLLLALREDPPERVPQIVVLSRVSSETVIERVLDLGVDFFFQKPVELGELTAVIQALCLPRPVREPLRRSRVWRLLEELGAPEHRVGSRWMALTAQTLAYGPEGMLLKEAYFPAIQQSRSSYSAVDKNIRDVIQVIHHTAAPAYQKLMGGMPSRCPSSGVFLGRLAQELRDGRQEK</sequence>
<dbReference type="InterPro" id="IPR039420">
    <property type="entry name" value="WalR-like"/>
</dbReference>
<dbReference type="GO" id="GO:0032993">
    <property type="term" value="C:protein-DNA complex"/>
    <property type="evidence" value="ECO:0007669"/>
    <property type="project" value="TreeGrafter"/>
</dbReference>
<protein>
    <recommendedName>
        <fullName evidence="1">Stage 0 sporulation protein A homolog</fullName>
    </recommendedName>
</protein>
<dbReference type="GO" id="GO:0006355">
    <property type="term" value="P:regulation of DNA-templated transcription"/>
    <property type="evidence" value="ECO:0007669"/>
    <property type="project" value="InterPro"/>
</dbReference>
<dbReference type="CDD" id="cd00156">
    <property type="entry name" value="REC"/>
    <property type="match status" value="1"/>
</dbReference>
<dbReference type="Pfam" id="PF00072">
    <property type="entry name" value="Response_reg"/>
    <property type="match status" value="1"/>
</dbReference>
<comment type="function">
    <text evidence="7">May play the central regulatory role in sporulation. It may be an element of the effector pathway responsible for the activation of sporulation genes in response to nutritional stress. Spo0A may act in concert with spo0H (a sigma factor) to control the expression of some genes that are critical to the sporulation process.</text>
</comment>
<evidence type="ECO:0000256" key="8">
    <source>
        <dbReference type="PROSITE-ProRule" id="PRU00169"/>
    </source>
</evidence>
<dbReference type="Gene3D" id="3.40.50.2300">
    <property type="match status" value="1"/>
</dbReference>
<evidence type="ECO:0000256" key="5">
    <source>
        <dbReference type="ARBA" id="ARBA00023125"/>
    </source>
</evidence>
<keyword evidence="3" id="KW-0902">Two-component regulatory system</keyword>
<dbReference type="AlphaFoldDB" id="A0A9D2MAW3"/>
<keyword evidence="4" id="KW-0805">Transcription regulation</keyword>
<keyword evidence="2 8" id="KW-0597">Phosphoprotein</keyword>
<evidence type="ECO:0000256" key="2">
    <source>
        <dbReference type="ARBA" id="ARBA00022553"/>
    </source>
</evidence>